<reference evidence="2" key="1">
    <citation type="submission" date="2017-09" db="EMBL/GenBank/DDBJ databases">
        <title>Depth-based differentiation of microbial function through sediment-hosted aquifers and enrichment of novel symbionts in the deep terrestrial subsurface.</title>
        <authorList>
            <person name="Probst A.J."/>
            <person name="Ladd B."/>
            <person name="Jarett J.K."/>
            <person name="Geller-Mcgrath D.E."/>
            <person name="Sieber C.M.K."/>
            <person name="Emerson J.B."/>
            <person name="Anantharaman K."/>
            <person name="Thomas B.C."/>
            <person name="Malmstrom R."/>
            <person name="Stieglmeier M."/>
            <person name="Klingl A."/>
            <person name="Woyke T."/>
            <person name="Ryan C.M."/>
            <person name="Banfield J.F."/>
        </authorList>
    </citation>
    <scope>NUCLEOTIDE SEQUENCE [LARGE SCALE GENOMIC DNA]</scope>
</reference>
<organism evidence="1 2">
    <name type="scientific">candidate division WWE3 bacterium CG08_land_8_20_14_0_20_40_13</name>
    <dbReference type="NCBI Taxonomy" id="1975084"/>
    <lineage>
        <taxon>Bacteria</taxon>
        <taxon>Katanobacteria</taxon>
    </lineage>
</organism>
<proteinExistence type="predicted"/>
<dbReference type="EMBL" id="PEYT01000020">
    <property type="protein sequence ID" value="PIS23037.1"/>
    <property type="molecule type" value="Genomic_DNA"/>
</dbReference>
<dbReference type="Proteomes" id="UP000230340">
    <property type="component" value="Unassembled WGS sequence"/>
</dbReference>
<accession>A0A2H0XDN7</accession>
<evidence type="ECO:0000313" key="2">
    <source>
        <dbReference type="Proteomes" id="UP000230340"/>
    </source>
</evidence>
<dbReference type="AlphaFoldDB" id="A0A2H0XDN7"/>
<dbReference type="Pfam" id="PF10049">
    <property type="entry name" value="DUF2283"/>
    <property type="match status" value="1"/>
</dbReference>
<sequence length="98" mass="11185">MNKIKKQYYDKTTDTFWAVFKNGPEEYYQELVLGINVEYNKKSNVIGVEIQNFSRLRDFKSSAEQSEECYAYSNIGGSEGVPANYKANFLSDATLSSI</sequence>
<name>A0A2H0XDN7_UNCKA</name>
<protein>
    <recommendedName>
        <fullName evidence="3">DUF2283 domain-containing protein</fullName>
    </recommendedName>
</protein>
<evidence type="ECO:0000313" key="1">
    <source>
        <dbReference type="EMBL" id="PIS23037.1"/>
    </source>
</evidence>
<comment type="caution">
    <text evidence="1">The sequence shown here is derived from an EMBL/GenBank/DDBJ whole genome shotgun (WGS) entry which is preliminary data.</text>
</comment>
<evidence type="ECO:0008006" key="3">
    <source>
        <dbReference type="Google" id="ProtNLM"/>
    </source>
</evidence>
<gene>
    <name evidence="1" type="ORF">COT49_02230</name>
</gene>
<dbReference type="InterPro" id="IPR019270">
    <property type="entry name" value="DUF2283"/>
</dbReference>